<keyword evidence="3" id="KW-0479">Metal-binding</keyword>
<keyword evidence="5" id="KW-0411">Iron-sulfur</keyword>
<keyword evidence="4" id="KW-0408">Iron</keyword>
<keyword evidence="2" id="KW-0949">S-adenosyl-L-methionine</keyword>
<evidence type="ECO:0000259" key="7">
    <source>
        <dbReference type="PROSITE" id="PS51918"/>
    </source>
</evidence>
<comment type="caution">
    <text evidence="8">The sequence shown here is derived from an EMBL/GenBank/DDBJ whole genome shotgun (WGS) entry which is preliminary data.</text>
</comment>
<dbReference type="SMART" id="SM00729">
    <property type="entry name" value="Elp3"/>
    <property type="match status" value="1"/>
</dbReference>
<evidence type="ECO:0000313" key="8">
    <source>
        <dbReference type="EMBL" id="MBK1630444.1"/>
    </source>
</evidence>
<dbReference type="NCBIfam" id="TIGR04107">
    <property type="entry name" value="rSAM_HutW"/>
    <property type="match status" value="1"/>
</dbReference>
<dbReference type="PROSITE" id="PS51918">
    <property type="entry name" value="RADICAL_SAM"/>
    <property type="match status" value="1"/>
</dbReference>
<dbReference type="RefSeq" id="WP_200235302.1">
    <property type="nucleotide sequence ID" value="NZ_NRRV01000012.1"/>
</dbReference>
<organism evidence="8 9">
    <name type="scientific">Thiohalocapsa halophila</name>
    <dbReference type="NCBI Taxonomy" id="69359"/>
    <lineage>
        <taxon>Bacteria</taxon>
        <taxon>Pseudomonadati</taxon>
        <taxon>Pseudomonadota</taxon>
        <taxon>Gammaproteobacteria</taxon>
        <taxon>Chromatiales</taxon>
        <taxon>Chromatiaceae</taxon>
        <taxon>Thiohalocapsa</taxon>
    </lineage>
</organism>
<dbReference type="SFLD" id="SFLDF00311">
    <property type="entry name" value="heme_degradation_proteins_(Hut"/>
    <property type="match status" value="1"/>
</dbReference>
<name>A0ABS1CG33_9GAMM</name>
<dbReference type="SFLD" id="SFLDS00029">
    <property type="entry name" value="Radical_SAM"/>
    <property type="match status" value="1"/>
</dbReference>
<evidence type="ECO:0000256" key="2">
    <source>
        <dbReference type="ARBA" id="ARBA00022691"/>
    </source>
</evidence>
<sequence length="495" mass="53297">MSHSTSAASGGTLSPRLAGSAGSGGGHRRQSATGGHHPHGPASAERPLSAFFAEPGADPLAVAFRGRQAVHPFVGLEPVPEDAVAGIWQRLCETPRGGPSVAYVHIPFCFNHCLYCGFYQNAWHPADGPGYVERVIEQLRRGRDLPMQAQGPIRALYFGGGTPTLLAAGDLARVIEAARVHLPLAPDCEITVEGRIHGFGQDKARAAFDAGANRLSLGVQSFDETVRRRMGRRSNRREVVAALDGLLRADRGAVVIDLIFGLPGQSASVWEADLHQAIALGLDGIDLYALKQVRDTPLTRAAQAGRLVPAPPAHLGDFYRMGSERLRDARWEALSCTHWRSTTRERNLYNLSVKAGADCLAFGAGAGGSMNGPDAGFSYRNIAAVETYQARIDAGEPVVAGLMRQSLHRRLFDSIKGGLERGRLNTAAVAAQLQADTGLDWQALAEPLLVQWQQAGLLTRDGDWVELTLAGCFWQVQLTLNLLQWLSQALTHRQA</sequence>
<dbReference type="Pfam" id="PF04055">
    <property type="entry name" value="Radical_SAM"/>
    <property type="match status" value="1"/>
</dbReference>
<dbReference type="InterPro" id="IPR006638">
    <property type="entry name" value="Elp3/MiaA/NifB-like_rSAM"/>
</dbReference>
<protein>
    <submittedName>
        <fullName evidence="8">Heme utilization radical SAM enzyme HutW</fullName>
    </submittedName>
</protein>
<evidence type="ECO:0000313" key="9">
    <source>
        <dbReference type="Proteomes" id="UP000748752"/>
    </source>
</evidence>
<accession>A0ABS1CG33</accession>
<reference evidence="8 9" key="1">
    <citation type="journal article" date="2020" name="Microorganisms">
        <title>Osmotic Adaptation and Compatible Solute Biosynthesis of Phototrophic Bacteria as Revealed from Genome Analyses.</title>
        <authorList>
            <person name="Imhoff J.F."/>
            <person name="Rahn T."/>
            <person name="Kunzel S."/>
            <person name="Keller A."/>
            <person name="Neulinger S.C."/>
        </authorList>
    </citation>
    <scope>NUCLEOTIDE SEQUENCE [LARGE SCALE GENOMIC DNA]</scope>
    <source>
        <strain evidence="8 9">DSM 6210</strain>
    </source>
</reference>
<evidence type="ECO:0000256" key="6">
    <source>
        <dbReference type="SAM" id="MobiDB-lite"/>
    </source>
</evidence>
<keyword evidence="9" id="KW-1185">Reference proteome</keyword>
<evidence type="ECO:0000256" key="1">
    <source>
        <dbReference type="ARBA" id="ARBA00001966"/>
    </source>
</evidence>
<dbReference type="InterPro" id="IPR058240">
    <property type="entry name" value="rSAM_sf"/>
</dbReference>
<comment type="cofactor">
    <cofactor evidence="1">
        <name>[4Fe-4S] cluster</name>
        <dbReference type="ChEBI" id="CHEBI:49883"/>
    </cofactor>
</comment>
<evidence type="ECO:0000256" key="3">
    <source>
        <dbReference type="ARBA" id="ARBA00022723"/>
    </source>
</evidence>
<dbReference type="InterPro" id="IPR013785">
    <property type="entry name" value="Aldolase_TIM"/>
</dbReference>
<evidence type="ECO:0000256" key="4">
    <source>
        <dbReference type="ARBA" id="ARBA00023004"/>
    </source>
</evidence>
<dbReference type="EMBL" id="NRRV01000012">
    <property type="protein sequence ID" value="MBK1630444.1"/>
    <property type="molecule type" value="Genomic_DNA"/>
</dbReference>
<dbReference type="SFLD" id="SFLDG01065">
    <property type="entry name" value="anaerobic_coproporphyrinogen-I"/>
    <property type="match status" value="1"/>
</dbReference>
<dbReference type="Proteomes" id="UP000748752">
    <property type="component" value="Unassembled WGS sequence"/>
</dbReference>
<evidence type="ECO:0000256" key="5">
    <source>
        <dbReference type="ARBA" id="ARBA00023014"/>
    </source>
</evidence>
<dbReference type="PANTHER" id="PTHR13932:SF9">
    <property type="entry name" value="COPROPORPHYRINOGEN III OXIDASE"/>
    <property type="match status" value="1"/>
</dbReference>
<dbReference type="PANTHER" id="PTHR13932">
    <property type="entry name" value="COPROPORPHYRINIGEN III OXIDASE"/>
    <property type="match status" value="1"/>
</dbReference>
<dbReference type="Gene3D" id="3.20.20.70">
    <property type="entry name" value="Aldolase class I"/>
    <property type="match status" value="1"/>
</dbReference>
<dbReference type="SUPFAM" id="SSF102114">
    <property type="entry name" value="Radical SAM enzymes"/>
    <property type="match status" value="1"/>
</dbReference>
<dbReference type="CDD" id="cd01335">
    <property type="entry name" value="Radical_SAM"/>
    <property type="match status" value="1"/>
</dbReference>
<gene>
    <name evidence="8" type="ORF">CKO31_06735</name>
</gene>
<proteinExistence type="predicted"/>
<dbReference type="InterPro" id="IPR034505">
    <property type="entry name" value="Coproporphyrinogen-III_oxidase"/>
</dbReference>
<feature type="domain" description="Radical SAM core" evidence="7">
    <location>
        <begin position="94"/>
        <end position="333"/>
    </location>
</feature>
<dbReference type="InterPro" id="IPR026332">
    <property type="entry name" value="HutW"/>
</dbReference>
<feature type="region of interest" description="Disordered" evidence="6">
    <location>
        <begin position="1"/>
        <end position="45"/>
    </location>
</feature>
<dbReference type="InterPro" id="IPR007197">
    <property type="entry name" value="rSAM"/>
</dbReference>
<feature type="compositionally biased region" description="Polar residues" evidence="6">
    <location>
        <begin position="1"/>
        <end position="12"/>
    </location>
</feature>